<accession>A0AAD5VEB6</accession>
<keyword evidence="3" id="KW-1185">Reference proteome</keyword>
<feature type="region of interest" description="Disordered" evidence="1">
    <location>
        <begin position="1"/>
        <end position="26"/>
    </location>
</feature>
<reference evidence="2" key="1">
    <citation type="submission" date="2022-07" db="EMBL/GenBank/DDBJ databases">
        <title>Genome Sequence of Physisporinus lineatus.</title>
        <authorList>
            <person name="Buettner E."/>
        </authorList>
    </citation>
    <scope>NUCLEOTIDE SEQUENCE</scope>
    <source>
        <strain evidence="2">VT162</strain>
    </source>
</reference>
<comment type="caution">
    <text evidence="2">The sequence shown here is derived from an EMBL/GenBank/DDBJ whole genome shotgun (WGS) entry which is preliminary data.</text>
</comment>
<name>A0AAD5VEB6_9APHY</name>
<evidence type="ECO:0008006" key="4">
    <source>
        <dbReference type="Google" id="ProtNLM"/>
    </source>
</evidence>
<dbReference type="InterPro" id="IPR014756">
    <property type="entry name" value="Ig_E-set"/>
</dbReference>
<proteinExistence type="predicted"/>
<evidence type="ECO:0000256" key="1">
    <source>
        <dbReference type="SAM" id="MobiDB-lite"/>
    </source>
</evidence>
<dbReference type="Gene3D" id="2.60.40.640">
    <property type="match status" value="1"/>
</dbReference>
<gene>
    <name evidence="2" type="ORF">NLI96_g470</name>
</gene>
<organism evidence="2 3">
    <name type="scientific">Meripilus lineatus</name>
    <dbReference type="NCBI Taxonomy" id="2056292"/>
    <lineage>
        <taxon>Eukaryota</taxon>
        <taxon>Fungi</taxon>
        <taxon>Dikarya</taxon>
        <taxon>Basidiomycota</taxon>
        <taxon>Agaricomycotina</taxon>
        <taxon>Agaricomycetes</taxon>
        <taxon>Polyporales</taxon>
        <taxon>Meripilaceae</taxon>
        <taxon>Meripilus</taxon>
    </lineage>
</organism>
<dbReference type="Proteomes" id="UP001212997">
    <property type="component" value="Unassembled WGS sequence"/>
</dbReference>
<dbReference type="InterPro" id="IPR014752">
    <property type="entry name" value="Arrestin-like_C"/>
</dbReference>
<protein>
    <recommendedName>
        <fullName evidence="4">Arrestin-like N-terminal domain-containing protein</fullName>
    </recommendedName>
</protein>
<dbReference type="AlphaFoldDB" id="A0AAD5VEB6"/>
<evidence type="ECO:0000313" key="3">
    <source>
        <dbReference type="Proteomes" id="UP001212997"/>
    </source>
</evidence>
<sequence>MSLYAPQTGGDAELPGYNDTSRSNGRLTEHTVTLEDSKSRTWVWLSVKSRANNPGQLPLYFEGDTIGGTVTIDFGLTSSVKIVSLKLFGGVTIVGQEVLPFLELTKDLWTTTRSSSSLAASKGKSSWPFSITLPAEVSVAEKPKEAPKSHRLPPSFSERASTGYIDYKLIVTVRRGALKVNHTFVSPSSFTCTCRMLMSKLFESLVTSFVYVPVSRAAPPSPLRQLAYHDGSPIIGADGDPEGWKQLSPVSITGTLFNTISVSVGCKVGITSFCLPGSENSLRPRDRQKVSVASPLSYASGSPIPIFVTLDSTDDQALDILSTPSAVKFHLFREKLVGSLAIKEDAAARSNSNNSNKSFREFVGAATFWPSTEGAPEKGKRTLQGELEVRKGTKPSFVFPRFSLRYVLVLLPFSVPGFIQEGRQDDTLLTEGITIHAANAPGISPRSYAPPGYEHTEEGNYNNAIGYLENGNQR</sequence>
<evidence type="ECO:0000313" key="2">
    <source>
        <dbReference type="EMBL" id="KAJ3491769.1"/>
    </source>
</evidence>
<dbReference type="EMBL" id="JANAWD010000007">
    <property type="protein sequence ID" value="KAJ3491769.1"/>
    <property type="molecule type" value="Genomic_DNA"/>
</dbReference>
<dbReference type="SUPFAM" id="SSF81296">
    <property type="entry name" value="E set domains"/>
    <property type="match status" value="1"/>
</dbReference>